<dbReference type="PANTHER" id="PTHR31836:SF24">
    <property type="entry name" value="RLPA-LIKE PROTEIN DOUBLE-PSI BETA-BARREL DOMAIN-CONTAINING PROTEIN"/>
    <property type="match status" value="1"/>
</dbReference>
<keyword evidence="1 3" id="KW-0732">Signal</keyword>
<evidence type="ECO:0000259" key="4">
    <source>
        <dbReference type="Pfam" id="PF03330"/>
    </source>
</evidence>
<reference evidence="5 6" key="1">
    <citation type="submission" date="2020-11" db="EMBL/GenBank/DDBJ databases">
        <title>Kefir isolates.</title>
        <authorList>
            <person name="Marcisauskas S."/>
            <person name="Kim Y."/>
            <person name="Blasche S."/>
        </authorList>
    </citation>
    <scope>NUCLEOTIDE SEQUENCE [LARGE SCALE GENOMIC DNA]</scope>
    <source>
        <strain evidence="5 6">KR</strain>
    </source>
</reference>
<comment type="caution">
    <text evidence="5">The sequence shown here is derived from an EMBL/GenBank/DDBJ whole genome shotgun (WGS) entry which is preliminary data.</text>
</comment>
<dbReference type="SUPFAM" id="SSF50685">
    <property type="entry name" value="Barwin-like endoglucanases"/>
    <property type="match status" value="2"/>
</dbReference>
<dbReference type="Pfam" id="PF03330">
    <property type="entry name" value="DPBB_1"/>
    <property type="match status" value="1"/>
</dbReference>
<feature type="region of interest" description="Disordered" evidence="2">
    <location>
        <begin position="135"/>
        <end position="168"/>
    </location>
</feature>
<evidence type="ECO:0000313" key="5">
    <source>
        <dbReference type="EMBL" id="KAG0666601.1"/>
    </source>
</evidence>
<feature type="compositionally biased region" description="Polar residues" evidence="2">
    <location>
        <begin position="141"/>
        <end position="155"/>
    </location>
</feature>
<keyword evidence="6" id="KW-1185">Reference proteome</keyword>
<dbReference type="InterPro" id="IPR009009">
    <property type="entry name" value="RlpA-like_DPBB"/>
</dbReference>
<dbReference type="PANTHER" id="PTHR31836">
    <property type="match status" value="1"/>
</dbReference>
<sequence length="414" mass="41771">MLGAALVLAAASAVLAAPVPAQESSVKSTHNATAYYYYQNGRAGACGSYSQDSELVVGLPAEFFPAPFVTPSSHCGEYVVVQGVNKNITARVADASTLNETMTFSIGAWDALNATETDLTTVSWRFANETEAAAAAKTAESQPSTTVAAPSSTRSIDPKKPSASASITSSWVAPSSSSAAASSSSAAYTTTTTSAWVAPSSSAEASSSSTTSTWVAPSSSAKASSSWAPASSSSSSEWKESSSSAAPSSSWAAETTTSEWTAPSSSSSSEWVAPTTTTTSEWVAPTTTTTTSQWTAPTTTQAAETKAAVSNANSGSYSGRATFYTQGGVAGSCGSVASDGDYVVALSYSQVDGGAHCGRTVSITNTDNGRSITARVADTCPGCGYGSLDLSTGAFGAIGSYDQGVLPISWSFTS</sequence>
<evidence type="ECO:0000256" key="1">
    <source>
        <dbReference type="ARBA" id="ARBA00022729"/>
    </source>
</evidence>
<accession>A0A9P6W765</accession>
<evidence type="ECO:0000256" key="2">
    <source>
        <dbReference type="SAM" id="MobiDB-lite"/>
    </source>
</evidence>
<feature type="domain" description="RlpA-like protein double-psi beta-barrel" evidence="4">
    <location>
        <begin position="319"/>
        <end position="409"/>
    </location>
</feature>
<dbReference type="Gene3D" id="2.40.40.10">
    <property type="entry name" value="RlpA-like domain"/>
    <property type="match status" value="2"/>
</dbReference>
<feature type="region of interest" description="Disordered" evidence="2">
    <location>
        <begin position="199"/>
        <end position="299"/>
    </location>
</feature>
<evidence type="ECO:0000256" key="3">
    <source>
        <dbReference type="SAM" id="SignalP"/>
    </source>
</evidence>
<name>A0A9P6W765_RHOMI</name>
<dbReference type="OrthoDB" id="623670at2759"/>
<dbReference type="InterPro" id="IPR051477">
    <property type="entry name" value="Expansin_CellWall"/>
</dbReference>
<feature type="signal peptide" evidence="3">
    <location>
        <begin position="1"/>
        <end position="16"/>
    </location>
</feature>
<dbReference type="CDD" id="cd22191">
    <property type="entry name" value="DPBB_RlpA_EXP_N-like"/>
    <property type="match status" value="2"/>
</dbReference>
<dbReference type="AlphaFoldDB" id="A0A9P6W765"/>
<dbReference type="InterPro" id="IPR036908">
    <property type="entry name" value="RlpA-like_sf"/>
</dbReference>
<feature type="chain" id="PRO_5040398508" description="RlpA-like protein double-psi beta-barrel domain-containing protein" evidence="3">
    <location>
        <begin position="17"/>
        <end position="414"/>
    </location>
</feature>
<gene>
    <name evidence="5" type="ORF">C6P46_004267</name>
</gene>
<dbReference type="EMBL" id="PUHQ01000004">
    <property type="protein sequence ID" value="KAG0666601.1"/>
    <property type="molecule type" value="Genomic_DNA"/>
</dbReference>
<organism evidence="5 6">
    <name type="scientific">Rhodotorula mucilaginosa</name>
    <name type="common">Yeast</name>
    <name type="synonym">Rhodotorula rubra</name>
    <dbReference type="NCBI Taxonomy" id="5537"/>
    <lineage>
        <taxon>Eukaryota</taxon>
        <taxon>Fungi</taxon>
        <taxon>Dikarya</taxon>
        <taxon>Basidiomycota</taxon>
        <taxon>Pucciniomycotina</taxon>
        <taxon>Microbotryomycetes</taxon>
        <taxon>Sporidiobolales</taxon>
        <taxon>Sporidiobolaceae</taxon>
        <taxon>Rhodotorula</taxon>
    </lineage>
</organism>
<protein>
    <recommendedName>
        <fullName evidence="4">RlpA-like protein double-psi beta-barrel domain-containing protein</fullName>
    </recommendedName>
</protein>
<proteinExistence type="predicted"/>
<dbReference type="Proteomes" id="UP000777482">
    <property type="component" value="Unassembled WGS sequence"/>
</dbReference>
<evidence type="ECO:0000313" key="6">
    <source>
        <dbReference type="Proteomes" id="UP000777482"/>
    </source>
</evidence>